<gene>
    <name evidence="2" type="ORF">BCR41DRAFT_17500</name>
</gene>
<evidence type="ECO:0000256" key="1">
    <source>
        <dbReference type="SAM" id="MobiDB-lite"/>
    </source>
</evidence>
<sequence length="350" mass="38671">MPHLLESTKNYLRSSTKIGRRMSTSRDDSSVSEASLTDLSPVSPVSITTETVKQHRPSPQNRLSSIFTLEGRNRSSSEDRATVNVLSRKVGPEAQDQQHDNKKKRRNSGSQKSILSIRSQRQPSPQSENRASVYSSTTHVSTARSRKSYYDVNPTDYPTTDQYQSHVWHRTILEESIMHSLKLGYGERRSGSENRSRSDSRSRSDPRALKRINTSHSGMSAGAPDSETVVDRGMPSPAAHPNSPYQMHANSSSTANITHSYAIFTLELPEHQVTQVISSSAVPNLFQINKGGLDNGQSKVRRESNASRFLHTGPTPSPRVLTGKTIAEQAAASKENTDPLHMYHPVVAAV</sequence>
<evidence type="ECO:0000313" key="3">
    <source>
        <dbReference type="Proteomes" id="UP000193648"/>
    </source>
</evidence>
<accession>A0A1Y2GTQ5</accession>
<feature type="compositionally biased region" description="Basic and acidic residues" evidence="1">
    <location>
        <begin position="71"/>
        <end position="81"/>
    </location>
</feature>
<evidence type="ECO:0000313" key="2">
    <source>
        <dbReference type="EMBL" id="ORZ22897.1"/>
    </source>
</evidence>
<dbReference type="OrthoDB" id="2405996at2759"/>
<feature type="compositionally biased region" description="Polar residues" evidence="1">
    <location>
        <begin position="50"/>
        <end position="67"/>
    </location>
</feature>
<feature type="compositionally biased region" description="Polar residues" evidence="1">
    <location>
        <begin position="128"/>
        <end position="143"/>
    </location>
</feature>
<protein>
    <submittedName>
        <fullName evidence="2">Uncharacterized protein</fullName>
    </submittedName>
</protein>
<dbReference type="RefSeq" id="XP_021883451.1">
    <property type="nucleotide sequence ID" value="XM_022019724.1"/>
</dbReference>
<feature type="compositionally biased region" description="Low complexity" evidence="1">
    <location>
        <begin position="118"/>
        <end position="127"/>
    </location>
</feature>
<dbReference type="AlphaFoldDB" id="A0A1Y2GTQ5"/>
<feature type="region of interest" description="Disordered" evidence="1">
    <location>
        <begin position="50"/>
        <end position="161"/>
    </location>
</feature>
<keyword evidence="3" id="KW-1185">Reference proteome</keyword>
<proteinExistence type="predicted"/>
<feature type="compositionally biased region" description="Basic and acidic residues" evidence="1">
    <location>
        <begin position="185"/>
        <end position="208"/>
    </location>
</feature>
<dbReference type="InParanoid" id="A0A1Y2GTQ5"/>
<organism evidence="2 3">
    <name type="scientific">Lobosporangium transversale</name>
    <dbReference type="NCBI Taxonomy" id="64571"/>
    <lineage>
        <taxon>Eukaryota</taxon>
        <taxon>Fungi</taxon>
        <taxon>Fungi incertae sedis</taxon>
        <taxon>Mucoromycota</taxon>
        <taxon>Mortierellomycotina</taxon>
        <taxon>Mortierellomycetes</taxon>
        <taxon>Mortierellales</taxon>
        <taxon>Mortierellaceae</taxon>
        <taxon>Lobosporangium</taxon>
    </lineage>
</organism>
<name>A0A1Y2GTQ5_9FUNG</name>
<reference evidence="2 3" key="1">
    <citation type="submission" date="2016-07" db="EMBL/GenBank/DDBJ databases">
        <title>Pervasive Adenine N6-methylation of Active Genes in Fungi.</title>
        <authorList>
            <consortium name="DOE Joint Genome Institute"/>
            <person name="Mondo S.J."/>
            <person name="Dannebaum R.O."/>
            <person name="Kuo R.C."/>
            <person name="Labutti K."/>
            <person name="Haridas S."/>
            <person name="Kuo A."/>
            <person name="Salamov A."/>
            <person name="Ahrendt S.R."/>
            <person name="Lipzen A."/>
            <person name="Sullivan W."/>
            <person name="Andreopoulos W.B."/>
            <person name="Clum A."/>
            <person name="Lindquist E."/>
            <person name="Daum C."/>
            <person name="Ramamoorthy G.K."/>
            <person name="Gryganskyi A."/>
            <person name="Culley D."/>
            <person name="Magnuson J.K."/>
            <person name="James T.Y."/>
            <person name="O'Malley M.A."/>
            <person name="Stajich J.E."/>
            <person name="Spatafora J.W."/>
            <person name="Visel A."/>
            <person name="Grigoriev I.V."/>
        </authorList>
    </citation>
    <scope>NUCLEOTIDE SEQUENCE [LARGE SCALE GENOMIC DNA]</scope>
    <source>
        <strain evidence="2 3">NRRL 3116</strain>
    </source>
</reference>
<feature type="region of interest" description="Disordered" evidence="1">
    <location>
        <begin position="15"/>
        <end position="37"/>
    </location>
</feature>
<feature type="region of interest" description="Disordered" evidence="1">
    <location>
        <begin position="184"/>
        <end position="251"/>
    </location>
</feature>
<dbReference type="Proteomes" id="UP000193648">
    <property type="component" value="Unassembled WGS sequence"/>
</dbReference>
<dbReference type="EMBL" id="MCFF01000010">
    <property type="protein sequence ID" value="ORZ22897.1"/>
    <property type="molecule type" value="Genomic_DNA"/>
</dbReference>
<feature type="compositionally biased region" description="Polar residues" evidence="1">
    <location>
        <begin position="108"/>
        <end position="117"/>
    </location>
</feature>
<dbReference type="GeneID" id="33561569"/>
<comment type="caution">
    <text evidence="2">The sequence shown here is derived from an EMBL/GenBank/DDBJ whole genome shotgun (WGS) entry which is preliminary data.</text>
</comment>